<dbReference type="PANTHER" id="PTHR35010:SF4">
    <property type="entry name" value="BLL5781 PROTEIN"/>
    <property type="match status" value="1"/>
</dbReference>
<feature type="domain" description="HTH cro/C1-type" evidence="1">
    <location>
        <begin position="10"/>
        <end position="64"/>
    </location>
</feature>
<dbReference type="Gene3D" id="3.30.450.180">
    <property type="match status" value="1"/>
</dbReference>
<sequence>MKPAPLGEQLREWRVRRRMSQMDLALDSEISTRHLSFIETGRSKPSAAMLQRIADCLEVPHRARNALLLAGGYAPDYQERPLDSPEMAGMRAIVEHVLKGHEPYPALAVDRHWNMIAANAAVALLMQLVAPELLEPPVNVLRVAMHPKGLAPHIVNHGEWRAHLLERLDHQIDASADAGLIALREELAGYAGGSDAHNGSAANGIAVPLILDTPMGRIRFVSTVTIFGTPVDITLSELAIEAFFPADAESAALLRQTAVEQS</sequence>
<organism evidence="2">
    <name type="scientific">uncultured Sphingopyxis sp</name>
    <dbReference type="NCBI Taxonomy" id="310581"/>
    <lineage>
        <taxon>Bacteria</taxon>
        <taxon>Pseudomonadati</taxon>
        <taxon>Pseudomonadota</taxon>
        <taxon>Alphaproteobacteria</taxon>
        <taxon>Sphingomonadales</taxon>
        <taxon>Sphingomonadaceae</taxon>
        <taxon>Sphingopyxis</taxon>
        <taxon>environmental samples</taxon>
    </lineage>
</organism>
<evidence type="ECO:0000259" key="1">
    <source>
        <dbReference type="PROSITE" id="PS50943"/>
    </source>
</evidence>
<dbReference type="Pfam" id="PF17765">
    <property type="entry name" value="MLTR_LBD"/>
    <property type="match status" value="1"/>
</dbReference>
<gene>
    <name evidence="2" type="ORF">SPPYR_1902</name>
</gene>
<dbReference type="PANTHER" id="PTHR35010">
    <property type="entry name" value="BLL4672 PROTEIN-RELATED"/>
    <property type="match status" value="1"/>
</dbReference>
<dbReference type="CDD" id="cd00093">
    <property type="entry name" value="HTH_XRE"/>
    <property type="match status" value="1"/>
</dbReference>
<dbReference type="Pfam" id="PF13560">
    <property type="entry name" value="HTH_31"/>
    <property type="match status" value="1"/>
</dbReference>
<reference evidence="2" key="1">
    <citation type="submission" date="2016-03" db="EMBL/GenBank/DDBJ databases">
        <authorList>
            <person name="Ploux O."/>
        </authorList>
    </citation>
    <scope>NUCLEOTIDE SEQUENCE</scope>
    <source>
        <strain evidence="2">UC10</strain>
    </source>
</reference>
<dbReference type="InterPro" id="IPR041413">
    <property type="entry name" value="MLTR_LBD"/>
</dbReference>
<dbReference type="SUPFAM" id="SSF47413">
    <property type="entry name" value="lambda repressor-like DNA-binding domains"/>
    <property type="match status" value="1"/>
</dbReference>
<dbReference type="GO" id="GO:0003677">
    <property type="term" value="F:DNA binding"/>
    <property type="evidence" value="ECO:0007669"/>
    <property type="project" value="InterPro"/>
</dbReference>
<protein>
    <submittedName>
        <fullName evidence="2">Transcriptional regulator, XRE family</fullName>
    </submittedName>
</protein>
<proteinExistence type="predicted"/>
<dbReference type="Gene3D" id="1.10.260.40">
    <property type="entry name" value="lambda repressor-like DNA-binding domains"/>
    <property type="match status" value="1"/>
</dbReference>
<dbReference type="InterPro" id="IPR010982">
    <property type="entry name" value="Lambda_DNA-bd_dom_sf"/>
</dbReference>
<dbReference type="EMBL" id="LT598653">
    <property type="protein sequence ID" value="SBV33022.1"/>
    <property type="molecule type" value="Genomic_DNA"/>
</dbReference>
<dbReference type="PROSITE" id="PS50943">
    <property type="entry name" value="HTH_CROC1"/>
    <property type="match status" value="1"/>
</dbReference>
<name>A0A1Y5PSM1_9SPHN</name>
<accession>A0A1Y5PSM1</accession>
<dbReference type="RefSeq" id="WP_295326662.1">
    <property type="nucleotide sequence ID" value="NZ_LT598653.1"/>
</dbReference>
<dbReference type="InterPro" id="IPR001387">
    <property type="entry name" value="Cro/C1-type_HTH"/>
</dbReference>
<dbReference type="AlphaFoldDB" id="A0A1Y5PSM1"/>
<dbReference type="SMART" id="SM00530">
    <property type="entry name" value="HTH_XRE"/>
    <property type="match status" value="1"/>
</dbReference>
<dbReference type="KEGG" id="sphu:SPPYR_1902"/>
<evidence type="ECO:0000313" key="2">
    <source>
        <dbReference type="EMBL" id="SBV33022.1"/>
    </source>
</evidence>